<keyword evidence="2 4" id="KW-0489">Methyltransferase</keyword>
<evidence type="ECO:0000256" key="1">
    <source>
        <dbReference type="ARBA" id="ARBA00009725"/>
    </source>
</evidence>
<evidence type="ECO:0000313" key="6">
    <source>
        <dbReference type="Proteomes" id="UP001307889"/>
    </source>
</evidence>
<evidence type="ECO:0000256" key="4">
    <source>
        <dbReference type="PIRNR" id="PIRNR037755"/>
    </source>
</evidence>
<gene>
    <name evidence="5" type="ORF">NTJ_06733</name>
</gene>
<dbReference type="CDD" id="cd02440">
    <property type="entry name" value="AdoMet_MTases"/>
    <property type="match status" value="1"/>
</dbReference>
<comment type="function">
    <text evidence="4">S-adenosyl-L-methionine-dependent methyltransferase.</text>
</comment>
<evidence type="ECO:0000313" key="5">
    <source>
        <dbReference type="EMBL" id="BES93923.1"/>
    </source>
</evidence>
<organism evidence="5 6">
    <name type="scientific">Nesidiocoris tenuis</name>
    <dbReference type="NCBI Taxonomy" id="355587"/>
    <lineage>
        <taxon>Eukaryota</taxon>
        <taxon>Metazoa</taxon>
        <taxon>Ecdysozoa</taxon>
        <taxon>Arthropoda</taxon>
        <taxon>Hexapoda</taxon>
        <taxon>Insecta</taxon>
        <taxon>Pterygota</taxon>
        <taxon>Neoptera</taxon>
        <taxon>Paraneoptera</taxon>
        <taxon>Hemiptera</taxon>
        <taxon>Heteroptera</taxon>
        <taxon>Panheteroptera</taxon>
        <taxon>Cimicomorpha</taxon>
        <taxon>Miridae</taxon>
        <taxon>Dicyphina</taxon>
        <taxon>Nesidiocoris</taxon>
    </lineage>
</organism>
<dbReference type="Gene3D" id="3.40.50.150">
    <property type="entry name" value="Vaccinia Virus protein VP39"/>
    <property type="match status" value="1"/>
</dbReference>
<proteinExistence type="inferred from homology"/>
<dbReference type="InterPro" id="IPR026113">
    <property type="entry name" value="METTL2/6/8-like"/>
</dbReference>
<dbReference type="Proteomes" id="UP001307889">
    <property type="component" value="Chromosome 4"/>
</dbReference>
<dbReference type="InterPro" id="IPR029063">
    <property type="entry name" value="SAM-dependent_MTases_sf"/>
</dbReference>
<accession>A0ABN7APM3</accession>
<dbReference type="GO" id="GO:0008168">
    <property type="term" value="F:methyltransferase activity"/>
    <property type="evidence" value="ECO:0007669"/>
    <property type="project" value="UniProtKB-KW"/>
</dbReference>
<dbReference type="PIRSF" id="PIRSF037755">
    <property type="entry name" value="Mettl2_prd"/>
    <property type="match status" value="1"/>
</dbReference>
<evidence type="ECO:0000256" key="2">
    <source>
        <dbReference type="ARBA" id="ARBA00022603"/>
    </source>
</evidence>
<keyword evidence="6" id="KW-1185">Reference proteome</keyword>
<name>A0ABN7APM3_9HEMI</name>
<dbReference type="EC" id="2.1.1.-" evidence="4"/>
<keyword evidence="3 4" id="KW-0808">Transferase</keyword>
<dbReference type="GO" id="GO:0032259">
    <property type="term" value="P:methylation"/>
    <property type="evidence" value="ECO:0007669"/>
    <property type="project" value="UniProtKB-KW"/>
</dbReference>
<protein>
    <recommendedName>
        <fullName evidence="4">tRNA N(3)-methylcytidine methyltransferase</fullName>
        <ecNumber evidence="4">2.1.1.-</ecNumber>
    </recommendedName>
</protein>
<sequence>MTSREDDLVQSYSSTSKVLSEADIELLNKQNSRLVTDFASMRLEKDAKKHWDYFYKRNENRFFKDRHWIMREFPELEDLKAANDKRSLLEVGCGVGNLFYPLLEEGLHISVHACDFSPRAVDLVKQHPLYDAEKINAFQADLTQPDCLDSIRDVDIVTMVFVLSAIHPEKFALVLRNVFNALKPGGVVLFRDYGLYDMTQIRFKPGHKIADNFYMRQDGTRSYFFTTSEVEKLFSEYGFHILSNQYVNRRTVNLKEEVDVPRIYVQAKFQKPEIEPSA</sequence>
<dbReference type="PANTHER" id="PTHR22809:SF5">
    <property type="entry name" value="TRNA N(3)-METHYLCYTIDINE METHYLTRANSFERASE METTL6"/>
    <property type="match status" value="1"/>
</dbReference>
<dbReference type="PANTHER" id="PTHR22809">
    <property type="entry name" value="METHYLTRANSFERASE-RELATED"/>
    <property type="match status" value="1"/>
</dbReference>
<reference evidence="5 6" key="1">
    <citation type="submission" date="2023-09" db="EMBL/GenBank/DDBJ databases">
        <title>Nesidiocoris tenuis whole genome shotgun sequence.</title>
        <authorList>
            <person name="Shibata T."/>
            <person name="Shimoda M."/>
            <person name="Kobayashi T."/>
            <person name="Uehara T."/>
        </authorList>
    </citation>
    <scope>NUCLEOTIDE SEQUENCE [LARGE SCALE GENOMIC DNA]</scope>
    <source>
        <strain evidence="5 6">Japan</strain>
    </source>
</reference>
<dbReference type="EMBL" id="AP028912">
    <property type="protein sequence ID" value="BES93923.1"/>
    <property type="molecule type" value="Genomic_DNA"/>
</dbReference>
<comment type="similarity">
    <text evidence="1 4">Belongs to the methyltransferase superfamily. METL family.</text>
</comment>
<evidence type="ECO:0000256" key="3">
    <source>
        <dbReference type="ARBA" id="ARBA00022679"/>
    </source>
</evidence>
<dbReference type="Pfam" id="PF13489">
    <property type="entry name" value="Methyltransf_23"/>
    <property type="match status" value="1"/>
</dbReference>
<dbReference type="SUPFAM" id="SSF53335">
    <property type="entry name" value="S-adenosyl-L-methionine-dependent methyltransferases"/>
    <property type="match status" value="1"/>
</dbReference>